<dbReference type="RefSeq" id="WP_232135002.1">
    <property type="nucleotide sequence ID" value="NZ_CP089507.1"/>
</dbReference>
<dbReference type="Proteomes" id="UP001430360">
    <property type="component" value="Unassembled WGS sequence"/>
</dbReference>
<evidence type="ECO:0000313" key="1">
    <source>
        <dbReference type="EMBL" id="MCD9096399.1"/>
    </source>
</evidence>
<protein>
    <submittedName>
        <fullName evidence="1">Uncharacterized protein</fullName>
    </submittedName>
</protein>
<comment type="caution">
    <text evidence="1">The sequence shown here is derived from an EMBL/GenBank/DDBJ whole genome shotgun (WGS) entry which is preliminary data.</text>
</comment>
<gene>
    <name evidence="1" type="ORF">LTT95_05530</name>
</gene>
<sequence length="66" mass="7860">MNAEDVELCRVYGQMSREYMSERSWEECEPQLREGWLRLRRNPDLSWEDAAPLVQTFWQLTPASPA</sequence>
<reference evidence="1" key="2">
    <citation type="journal article" date="2022" name="Syst. Appl. Microbiol.">
        <title>Physiological and genomic characterisation of Luteimonas fraxinea sp. nov., a bacterial species associated with trees tolerant to ash dieback.</title>
        <authorList>
            <person name="Ulrich K."/>
            <person name="Becker R."/>
            <person name="Behrendt U."/>
            <person name="Kube M."/>
            <person name="Schneck V."/>
            <person name="Ulrich A."/>
        </authorList>
    </citation>
    <scope>NUCLEOTIDE SEQUENCE</scope>
    <source>
        <strain evidence="1">A1P009</strain>
    </source>
</reference>
<dbReference type="EMBL" id="JAJQKU010000002">
    <property type="protein sequence ID" value="MCD9096399.1"/>
    <property type="molecule type" value="Genomic_DNA"/>
</dbReference>
<reference evidence="1" key="1">
    <citation type="submission" date="2021-12" db="EMBL/GenBank/DDBJ databases">
        <authorList>
            <person name="Ulrich A."/>
        </authorList>
    </citation>
    <scope>NUCLEOTIDE SEQUENCE</scope>
    <source>
        <strain evidence="1">A1P009</strain>
    </source>
</reference>
<proteinExistence type="predicted"/>
<name>A0ABS8UB15_9GAMM</name>
<accession>A0ABS8UB15</accession>
<evidence type="ECO:0000313" key="2">
    <source>
        <dbReference type="Proteomes" id="UP001430360"/>
    </source>
</evidence>
<keyword evidence="2" id="KW-1185">Reference proteome</keyword>
<organism evidence="1 2">
    <name type="scientific">Luteimonas fraxinea</name>
    <dbReference type="NCBI Taxonomy" id="2901869"/>
    <lineage>
        <taxon>Bacteria</taxon>
        <taxon>Pseudomonadati</taxon>
        <taxon>Pseudomonadota</taxon>
        <taxon>Gammaproteobacteria</taxon>
        <taxon>Lysobacterales</taxon>
        <taxon>Lysobacteraceae</taxon>
        <taxon>Luteimonas</taxon>
    </lineage>
</organism>